<accession>A0A398AQK8</accession>
<evidence type="ECO:0000313" key="11">
    <source>
        <dbReference type="EMBL" id="VDC75536.1"/>
    </source>
</evidence>
<dbReference type="EC" id="3.2.1.39" evidence="3"/>
<name>A0A398AQK8_BRACM</name>
<evidence type="ECO:0000256" key="2">
    <source>
        <dbReference type="ARBA" id="ARBA00008773"/>
    </source>
</evidence>
<dbReference type="Proteomes" id="UP000694005">
    <property type="component" value="Chromosome A01"/>
</dbReference>
<feature type="chain" id="PRO_5039860194" description="glucan endo-1,3-beta-D-glucosidase" evidence="8">
    <location>
        <begin position="24"/>
        <end position="357"/>
    </location>
</feature>
<dbReference type="EMBL" id="LR031571">
    <property type="protein sequence ID" value="VDC75536.1"/>
    <property type="molecule type" value="Genomic_DNA"/>
</dbReference>
<proteinExistence type="inferred from homology"/>
<dbReference type="Pfam" id="PF00332">
    <property type="entry name" value="Glyco_hydro_17"/>
    <property type="match status" value="1"/>
</dbReference>
<comment type="catalytic activity">
    <reaction evidence="1">
        <text>Hydrolysis of (1-&gt;3)-beta-D-glucosidic linkages in (1-&gt;3)-beta-D-glucans.</text>
        <dbReference type="EC" id="3.2.1.39"/>
    </reaction>
</comment>
<reference evidence="11" key="2">
    <citation type="submission" date="2018-11" db="EMBL/GenBank/DDBJ databases">
        <authorList>
            <consortium name="Genoscope - CEA"/>
            <person name="William W."/>
        </authorList>
    </citation>
    <scope>NUCLEOTIDE SEQUENCE</scope>
</reference>
<protein>
    <recommendedName>
        <fullName evidence="3">glucan endo-1,3-beta-D-glucosidase</fullName>
        <ecNumber evidence="3">3.2.1.39</ecNumber>
    </recommendedName>
</protein>
<evidence type="ECO:0000313" key="9">
    <source>
        <dbReference type="EMBL" id="CAG7888075.1"/>
    </source>
</evidence>
<evidence type="ECO:0000313" key="12">
    <source>
        <dbReference type="Proteomes" id="UP000264353"/>
    </source>
</evidence>
<dbReference type="InterPro" id="IPR000490">
    <property type="entry name" value="Glyco_hydro_17"/>
</dbReference>
<sequence>MSPMIPLYLLLALFATILAPTSGEPVGVCYGMMGNNLPSKPDTIALFRQNNIRRVRLYDPNQEALNALKNTGIEVLVGVPNSDLRSLTNPSSARAWLQNNVLNHYPAVNFKYIAVGNEVVPSNGGGDVLPAMRNVYDALRGANLQDRIKVSTAVDMTLIGNSFPPSAGEFRGDVRWYIDPIIGFLTSTNSVLLANIYPYFSYIGNPRDISLSYALFTSPNVIVWDGSRGYQNLFDALLDVVYSAVERSGGGSLPVVVSESGWPSNGGNAASFDNARAYYTNLAARVRENRGTPKRPGRGVEMYLFAMFDENQKNPEIEKNFGLFFPNKQPKFPIAFAGVREGTAVERCCLNRDDDNM</sequence>
<dbReference type="PANTHER" id="PTHR32227">
    <property type="entry name" value="GLUCAN ENDO-1,3-BETA-GLUCOSIDASE BG1-RELATED-RELATED"/>
    <property type="match status" value="1"/>
</dbReference>
<dbReference type="SUPFAM" id="SSF51445">
    <property type="entry name" value="(Trans)glycosidases"/>
    <property type="match status" value="1"/>
</dbReference>
<dbReference type="InterPro" id="IPR044965">
    <property type="entry name" value="Glyco_hydro_17_plant"/>
</dbReference>
<evidence type="ECO:0000256" key="7">
    <source>
        <dbReference type="RuleBase" id="RU004336"/>
    </source>
</evidence>
<evidence type="ECO:0000256" key="6">
    <source>
        <dbReference type="RuleBase" id="RU004335"/>
    </source>
</evidence>
<evidence type="ECO:0000256" key="1">
    <source>
        <dbReference type="ARBA" id="ARBA00000382"/>
    </source>
</evidence>
<gene>
    <name evidence="11" type="ORF">BRAA01T02038Z</name>
    <name evidence="9" type="ORF">BRAPAZ1V2_A01P21510.2</name>
    <name evidence="10" type="ORF">BRARA_A01922</name>
</gene>
<dbReference type="InterPro" id="IPR017853">
    <property type="entry name" value="GH"/>
</dbReference>
<reference evidence="10 12" key="1">
    <citation type="submission" date="2018-06" db="EMBL/GenBank/DDBJ databases">
        <title>WGS assembly of Brassica rapa FPsc.</title>
        <authorList>
            <person name="Bowman J."/>
            <person name="Kohchi T."/>
            <person name="Yamato K."/>
            <person name="Jenkins J."/>
            <person name="Shu S."/>
            <person name="Ishizaki K."/>
            <person name="Yamaoka S."/>
            <person name="Nishihama R."/>
            <person name="Nakamura Y."/>
            <person name="Berger F."/>
            <person name="Adam C."/>
            <person name="Aki S."/>
            <person name="Althoff F."/>
            <person name="Araki T."/>
            <person name="Arteaga-Vazquez M."/>
            <person name="Balasubrmanian S."/>
            <person name="Bauer D."/>
            <person name="Boehm C."/>
            <person name="Briginshaw L."/>
            <person name="Caballero-Perez J."/>
            <person name="Catarino B."/>
            <person name="Chen F."/>
            <person name="Chiyoda S."/>
            <person name="Chovatia M."/>
            <person name="Davies K."/>
            <person name="Delmans M."/>
            <person name="Demura T."/>
            <person name="Dierschke T."/>
            <person name="Dolan L."/>
            <person name="Dorantes-Acosta A."/>
            <person name="Eklund D."/>
            <person name="Florent S."/>
            <person name="Flores-Sandoval E."/>
            <person name="Fujiyama A."/>
            <person name="Fukuzawa H."/>
            <person name="Galik B."/>
            <person name="Grimanelli D."/>
            <person name="Grimwood J."/>
            <person name="Grossniklaus U."/>
            <person name="Hamada T."/>
            <person name="Haseloff J."/>
            <person name="Hetherington A."/>
            <person name="Higo A."/>
            <person name="Hirakawa Y."/>
            <person name="Hundley H."/>
            <person name="Ikeda Y."/>
            <person name="Inoue K."/>
            <person name="Inoue S."/>
            <person name="Ishida S."/>
            <person name="Jia Q."/>
            <person name="Kakita M."/>
            <person name="Kanazawa T."/>
            <person name="Kawai Y."/>
            <person name="Kawashima T."/>
            <person name="Kennedy M."/>
            <person name="Kinose K."/>
            <person name="Kinoshita T."/>
            <person name="Kohara Y."/>
            <person name="Koide E."/>
            <person name="Komatsu K."/>
            <person name="Kopischke S."/>
            <person name="Kubo M."/>
            <person name="Kyozuka J."/>
            <person name="Lagercrantz U."/>
            <person name="Lin S."/>
            <person name="Lindquist E."/>
            <person name="Lipzen A."/>
            <person name="Lu C."/>
            <person name="Luna E."/>
            <person name="Martienssen R."/>
            <person name="Minamino N."/>
            <person name="Mizutani M."/>
            <person name="Mizutani M."/>
            <person name="Mochizuki N."/>
            <person name="Monte I."/>
            <person name="Mosher R."/>
            <person name="Nagasaki H."/>
            <person name="Nakagami H."/>
            <person name="Naramoto S."/>
            <person name="Nishitani K."/>
            <person name="Ohtani M."/>
            <person name="Okamoto T."/>
            <person name="Okumura M."/>
            <person name="Phillips J."/>
            <person name="Pollak B."/>
            <person name="Reinders A."/>
            <person name="Roevekamp M."/>
            <person name="Sano R."/>
            <person name="Sawa S."/>
            <person name="Schmid M."/>
            <person name="Shirakawa M."/>
            <person name="Solano R."/>
            <person name="Spunde A."/>
            <person name="Suetsugu N."/>
            <person name="Sugano S."/>
            <person name="Sugiyama A."/>
            <person name="Sun R."/>
            <person name="Suzuki Y."/>
            <person name="Takenaka M."/>
            <person name="Takezawa D."/>
            <person name="Tomogane H."/>
            <person name="Tsuzuki M."/>
            <person name="Ueda T."/>
            <person name="Umeda M."/>
            <person name="Ward J."/>
            <person name="Watanabe Y."/>
            <person name="Yazaki K."/>
            <person name="Yokoyama R."/>
            <person name="Yoshitake Y."/>
            <person name="Yotsui I."/>
            <person name="Zachgo S."/>
            <person name="Schmutz J."/>
        </authorList>
    </citation>
    <scope>NUCLEOTIDE SEQUENCE [LARGE SCALE GENOMIC DNA]</scope>
    <source>
        <strain evidence="12">cv. B-3</strain>
    </source>
</reference>
<feature type="signal peptide" evidence="8">
    <location>
        <begin position="1"/>
        <end position="23"/>
    </location>
</feature>
<dbReference type="Gene3D" id="3.20.20.80">
    <property type="entry name" value="Glycosidases"/>
    <property type="match status" value="1"/>
</dbReference>
<dbReference type="Proteomes" id="UP000264353">
    <property type="component" value="Chromosome A1"/>
</dbReference>
<evidence type="ECO:0000313" key="10">
    <source>
        <dbReference type="EMBL" id="RID79158.1"/>
    </source>
</evidence>
<evidence type="ECO:0000256" key="5">
    <source>
        <dbReference type="ARBA" id="ARBA00023295"/>
    </source>
</evidence>
<dbReference type="GO" id="GO:0005975">
    <property type="term" value="P:carbohydrate metabolic process"/>
    <property type="evidence" value="ECO:0007669"/>
    <property type="project" value="InterPro"/>
</dbReference>
<keyword evidence="8" id="KW-0732">Signal</keyword>
<keyword evidence="4 7" id="KW-0378">Hydrolase</keyword>
<organism evidence="10 12">
    <name type="scientific">Brassica campestris</name>
    <name type="common">Field mustard</name>
    <dbReference type="NCBI Taxonomy" id="3711"/>
    <lineage>
        <taxon>Eukaryota</taxon>
        <taxon>Viridiplantae</taxon>
        <taxon>Streptophyta</taxon>
        <taxon>Embryophyta</taxon>
        <taxon>Tracheophyta</taxon>
        <taxon>Spermatophyta</taxon>
        <taxon>Magnoliopsida</taxon>
        <taxon>eudicotyledons</taxon>
        <taxon>Gunneridae</taxon>
        <taxon>Pentapetalae</taxon>
        <taxon>rosids</taxon>
        <taxon>malvids</taxon>
        <taxon>Brassicales</taxon>
        <taxon>Brassicaceae</taxon>
        <taxon>Brassiceae</taxon>
        <taxon>Brassica</taxon>
    </lineage>
</organism>
<dbReference type="EMBL" id="LS974617">
    <property type="protein sequence ID" value="CAG7888075.1"/>
    <property type="molecule type" value="Genomic_DNA"/>
</dbReference>
<dbReference type="Gramene" id="A01p21510.2_BraZ1">
    <property type="protein sequence ID" value="A01p21510.2_BraZ1.CDS"/>
    <property type="gene ID" value="A01g21510.2_BraZ1"/>
</dbReference>
<dbReference type="AlphaFoldDB" id="A0A398AQK8"/>
<evidence type="ECO:0000256" key="3">
    <source>
        <dbReference type="ARBA" id="ARBA00012780"/>
    </source>
</evidence>
<dbReference type="GO" id="GO:0042973">
    <property type="term" value="F:glucan endo-1,3-beta-D-glucosidase activity"/>
    <property type="evidence" value="ECO:0007669"/>
    <property type="project" value="UniProtKB-EC"/>
</dbReference>
<comment type="similarity">
    <text evidence="2 6">Belongs to the glycosyl hydrolase 17 family.</text>
</comment>
<evidence type="ECO:0000256" key="8">
    <source>
        <dbReference type="SAM" id="SignalP"/>
    </source>
</evidence>
<dbReference type="FunFam" id="3.20.20.80:FF:000010">
    <property type="entry name" value="glucan endo-1,3-beta-glucosidase, basic"/>
    <property type="match status" value="1"/>
</dbReference>
<dbReference type="EMBL" id="CM010628">
    <property type="protein sequence ID" value="RID79158.1"/>
    <property type="molecule type" value="Genomic_DNA"/>
</dbReference>
<keyword evidence="5 7" id="KW-0326">Glycosidase</keyword>
<evidence type="ECO:0000256" key="4">
    <source>
        <dbReference type="ARBA" id="ARBA00022801"/>
    </source>
</evidence>
<dbReference type="PROSITE" id="PS00587">
    <property type="entry name" value="GLYCOSYL_HYDROL_F17"/>
    <property type="match status" value="1"/>
</dbReference>